<comment type="caution">
    <text evidence="12">The sequence shown here is derived from an EMBL/GenBank/DDBJ whole genome shotgun (WGS) entry which is preliminary data.</text>
</comment>
<dbReference type="InterPro" id="IPR029058">
    <property type="entry name" value="AB_hydrolase_fold"/>
</dbReference>
<keyword evidence="7" id="KW-0443">Lipid metabolism</keyword>
<dbReference type="SUPFAM" id="SSF53474">
    <property type="entry name" value="alpha/beta-Hydrolases"/>
    <property type="match status" value="1"/>
</dbReference>
<dbReference type="PANTHER" id="PTHR10655">
    <property type="entry name" value="LYSOPHOSPHOLIPASE-RELATED"/>
    <property type="match status" value="1"/>
</dbReference>
<dbReference type="EMBL" id="JABFTP020000124">
    <property type="protein sequence ID" value="KAL3278726.1"/>
    <property type="molecule type" value="Genomic_DNA"/>
</dbReference>
<dbReference type="Gene3D" id="3.40.50.1820">
    <property type="entry name" value="alpha/beta hydrolase"/>
    <property type="match status" value="1"/>
</dbReference>
<dbReference type="InterPro" id="IPR003140">
    <property type="entry name" value="PLipase/COase/thioEstase"/>
</dbReference>
<comment type="catalytic activity">
    <reaction evidence="10">
        <text>1-hexadecanoyl-sn-glycero-3-phosphocholine + H2O = sn-glycerol 3-phosphocholine + hexadecanoate + H(+)</text>
        <dbReference type="Rhea" id="RHEA:40435"/>
        <dbReference type="ChEBI" id="CHEBI:7896"/>
        <dbReference type="ChEBI" id="CHEBI:15377"/>
        <dbReference type="ChEBI" id="CHEBI:15378"/>
        <dbReference type="ChEBI" id="CHEBI:16870"/>
        <dbReference type="ChEBI" id="CHEBI:72998"/>
    </reaction>
    <physiologicalReaction direction="left-to-right" evidence="10">
        <dbReference type="Rhea" id="RHEA:40436"/>
    </physiologicalReaction>
</comment>
<protein>
    <recommendedName>
        <fullName evidence="3">palmitoyl-protein hydrolase</fullName>
        <ecNumber evidence="3">3.1.2.22</ecNumber>
    </recommendedName>
    <alternativeName>
        <fullName evidence="8">Palmitoyl-protein hydrolase</fullName>
    </alternativeName>
</protein>
<dbReference type="FunFam" id="3.40.50.1820:FF:000010">
    <property type="entry name" value="Acyl-protein thioesterase 2"/>
    <property type="match status" value="1"/>
</dbReference>
<evidence type="ECO:0000256" key="2">
    <source>
        <dbReference type="ARBA" id="ARBA00006499"/>
    </source>
</evidence>
<dbReference type="Pfam" id="PF02230">
    <property type="entry name" value="Abhydrolase_2"/>
    <property type="match status" value="1"/>
</dbReference>
<dbReference type="GO" id="GO:0008474">
    <property type="term" value="F:palmitoyl-(protein) hydrolase activity"/>
    <property type="evidence" value="ECO:0007669"/>
    <property type="project" value="UniProtKB-EC"/>
</dbReference>
<evidence type="ECO:0000256" key="10">
    <source>
        <dbReference type="ARBA" id="ARBA00048656"/>
    </source>
</evidence>
<name>A0ABD2NK33_9CUCU</name>
<evidence type="ECO:0000256" key="1">
    <source>
        <dbReference type="ARBA" id="ARBA00004496"/>
    </source>
</evidence>
<sequence length="218" mass="23223">MASPIVVMPSLKHTATLIFFHGLGDTGQGWSSTMAALKPSYCKLICPTAPTSPVTLNGGYEMPSWFDLKTLDASGPEDEDGIKKATQMVHSMIEDEIKAGIPSNRIAIGGFSQGGALAIFSALTLPKQLGAAVCLSGWLPLNKSFPGALKCPPTLPLLQCHGDCDPLVPFKWGQMTASILKTLLSAPEFKSYSGLMHSSSDEELQDVKEFISKCLPPV</sequence>
<evidence type="ECO:0000256" key="4">
    <source>
        <dbReference type="ARBA" id="ARBA00022490"/>
    </source>
</evidence>
<keyword evidence="5" id="KW-0378">Hydrolase</keyword>
<dbReference type="PANTHER" id="PTHR10655:SF68">
    <property type="entry name" value="PALMITOYL-PROTEIN HYDROLASE"/>
    <property type="match status" value="1"/>
</dbReference>
<dbReference type="GO" id="GO:0005737">
    <property type="term" value="C:cytoplasm"/>
    <property type="evidence" value="ECO:0007669"/>
    <property type="project" value="UniProtKB-SubCell"/>
</dbReference>
<evidence type="ECO:0000256" key="9">
    <source>
        <dbReference type="ARBA" id="ARBA00047337"/>
    </source>
</evidence>
<evidence type="ECO:0000256" key="3">
    <source>
        <dbReference type="ARBA" id="ARBA00012423"/>
    </source>
</evidence>
<feature type="domain" description="Phospholipase/carboxylesterase/thioesterase" evidence="11">
    <location>
        <begin position="3"/>
        <end position="214"/>
    </location>
</feature>
<dbReference type="AlphaFoldDB" id="A0ABD2NK33"/>
<evidence type="ECO:0000259" key="11">
    <source>
        <dbReference type="Pfam" id="PF02230"/>
    </source>
</evidence>
<comment type="similarity">
    <text evidence="2">Belongs to the AB hydrolase superfamily. AB hydrolase 2 family.</text>
</comment>
<dbReference type="Proteomes" id="UP001516400">
    <property type="component" value="Unassembled WGS sequence"/>
</dbReference>
<evidence type="ECO:0000256" key="8">
    <source>
        <dbReference type="ARBA" id="ARBA00031195"/>
    </source>
</evidence>
<keyword evidence="4" id="KW-0963">Cytoplasm</keyword>
<gene>
    <name evidence="12" type="ORF">HHI36_016256</name>
</gene>
<dbReference type="GO" id="GO:0006631">
    <property type="term" value="P:fatty acid metabolic process"/>
    <property type="evidence" value="ECO:0007669"/>
    <property type="project" value="UniProtKB-KW"/>
</dbReference>
<keyword evidence="6" id="KW-0276">Fatty acid metabolism</keyword>
<evidence type="ECO:0000256" key="7">
    <source>
        <dbReference type="ARBA" id="ARBA00023098"/>
    </source>
</evidence>
<dbReference type="InterPro" id="IPR050565">
    <property type="entry name" value="LYPA1-2/EST-like"/>
</dbReference>
<evidence type="ECO:0000256" key="5">
    <source>
        <dbReference type="ARBA" id="ARBA00022801"/>
    </source>
</evidence>
<proteinExistence type="inferred from homology"/>
<keyword evidence="13" id="KW-1185">Reference proteome</keyword>
<dbReference type="EC" id="3.1.2.22" evidence="3"/>
<comment type="subcellular location">
    <subcellularLocation>
        <location evidence="1">Cytoplasm</location>
    </subcellularLocation>
</comment>
<evidence type="ECO:0000313" key="12">
    <source>
        <dbReference type="EMBL" id="KAL3278726.1"/>
    </source>
</evidence>
<evidence type="ECO:0000256" key="6">
    <source>
        <dbReference type="ARBA" id="ARBA00022832"/>
    </source>
</evidence>
<organism evidence="12 13">
    <name type="scientific">Cryptolaemus montrouzieri</name>
    <dbReference type="NCBI Taxonomy" id="559131"/>
    <lineage>
        <taxon>Eukaryota</taxon>
        <taxon>Metazoa</taxon>
        <taxon>Ecdysozoa</taxon>
        <taxon>Arthropoda</taxon>
        <taxon>Hexapoda</taxon>
        <taxon>Insecta</taxon>
        <taxon>Pterygota</taxon>
        <taxon>Neoptera</taxon>
        <taxon>Endopterygota</taxon>
        <taxon>Coleoptera</taxon>
        <taxon>Polyphaga</taxon>
        <taxon>Cucujiformia</taxon>
        <taxon>Coccinelloidea</taxon>
        <taxon>Coccinellidae</taxon>
        <taxon>Scymninae</taxon>
        <taxon>Scymnini</taxon>
        <taxon>Cryptolaemus</taxon>
    </lineage>
</organism>
<comment type="catalytic activity">
    <reaction evidence="9">
        <text>S-hexadecanoyl-L-cysteinyl-[protein] + H2O = L-cysteinyl-[protein] + hexadecanoate + H(+)</text>
        <dbReference type="Rhea" id="RHEA:19233"/>
        <dbReference type="Rhea" id="RHEA-COMP:10131"/>
        <dbReference type="Rhea" id="RHEA-COMP:11032"/>
        <dbReference type="ChEBI" id="CHEBI:7896"/>
        <dbReference type="ChEBI" id="CHEBI:15377"/>
        <dbReference type="ChEBI" id="CHEBI:15378"/>
        <dbReference type="ChEBI" id="CHEBI:29950"/>
        <dbReference type="ChEBI" id="CHEBI:74151"/>
        <dbReference type="EC" id="3.1.2.22"/>
    </reaction>
</comment>
<reference evidence="12 13" key="1">
    <citation type="journal article" date="2021" name="BMC Biol.">
        <title>Horizontally acquired antibacterial genes associated with adaptive radiation of ladybird beetles.</title>
        <authorList>
            <person name="Li H.S."/>
            <person name="Tang X.F."/>
            <person name="Huang Y.H."/>
            <person name="Xu Z.Y."/>
            <person name="Chen M.L."/>
            <person name="Du X.Y."/>
            <person name="Qiu B.Y."/>
            <person name="Chen P.T."/>
            <person name="Zhang W."/>
            <person name="Slipinski A."/>
            <person name="Escalona H.E."/>
            <person name="Waterhouse R.M."/>
            <person name="Zwick A."/>
            <person name="Pang H."/>
        </authorList>
    </citation>
    <scope>NUCLEOTIDE SEQUENCE [LARGE SCALE GENOMIC DNA]</scope>
    <source>
        <strain evidence="12">SYSU2018</strain>
    </source>
</reference>
<evidence type="ECO:0000313" key="13">
    <source>
        <dbReference type="Proteomes" id="UP001516400"/>
    </source>
</evidence>
<accession>A0ABD2NK33</accession>